<evidence type="ECO:0000259" key="2">
    <source>
        <dbReference type="SMART" id="SM00244"/>
    </source>
</evidence>
<evidence type="ECO:0000256" key="1">
    <source>
        <dbReference type="ARBA" id="ARBA00008164"/>
    </source>
</evidence>
<gene>
    <name evidence="3" type="ORF">NSCI0253_LOCUS13435</name>
</gene>
<feature type="domain" description="Band 7" evidence="2">
    <location>
        <begin position="66"/>
        <end position="231"/>
    </location>
</feature>
<organism evidence="3">
    <name type="scientific">Noctiluca scintillans</name>
    <name type="common">Sea sparkle</name>
    <name type="synonym">Red tide dinoflagellate</name>
    <dbReference type="NCBI Taxonomy" id="2966"/>
    <lineage>
        <taxon>Eukaryota</taxon>
        <taxon>Sar</taxon>
        <taxon>Alveolata</taxon>
        <taxon>Dinophyceae</taxon>
        <taxon>Noctilucales</taxon>
        <taxon>Noctilucaceae</taxon>
        <taxon>Noctiluca</taxon>
    </lineage>
</organism>
<dbReference type="InterPro" id="IPR036013">
    <property type="entry name" value="Band_7/SPFH_dom_sf"/>
</dbReference>
<dbReference type="PANTHER" id="PTHR10264">
    <property type="entry name" value="BAND 7 PROTEIN-RELATED"/>
    <property type="match status" value="1"/>
</dbReference>
<proteinExistence type="inferred from homology"/>
<comment type="similarity">
    <text evidence="1">Belongs to the band 7/mec-2 family.</text>
</comment>
<dbReference type="Gene3D" id="3.30.479.30">
    <property type="entry name" value="Band 7 domain"/>
    <property type="match status" value="1"/>
</dbReference>
<dbReference type="EMBL" id="HBFQ01019169">
    <property type="protein sequence ID" value="CAD8839087.1"/>
    <property type="molecule type" value="Transcribed_RNA"/>
</dbReference>
<dbReference type="PANTHER" id="PTHR10264:SF19">
    <property type="entry name" value="AT06885P-RELATED"/>
    <property type="match status" value="1"/>
</dbReference>
<dbReference type="InterPro" id="IPR001107">
    <property type="entry name" value="Band_7"/>
</dbReference>
<dbReference type="SUPFAM" id="SSF117892">
    <property type="entry name" value="Band 7/SPFH domain"/>
    <property type="match status" value="1"/>
</dbReference>
<sequence length="468" mass="52430">MGNAQFYPPPDTKKDGTTLIELHINKLGDAHDVIGQFIGSDEQNDVYTPVTLRPSSSRDTCCLCPCCFVSIPAGFSAIVEKFGAQIDGDEPDGTWSPGFHWLGPWHRVGRLVSKQLIVFDTPVRDMRTKDRILVNIDVVIVFEIIRAKDFVYNISPEKFDDLLRFTQEEAIRQMASETEVANVYDLHGAHTSHIVEDLCEKFERYGVKVHHFTVKGVRLPNEMADQFEDKTLYDPRTIMEDMKQKSERLIMGNREEKTRLDDECKNTVRAAEEQAEITKSKGVKETSAVIAETAKELSELESAKELDVRQVKVEGELENQKIMSEIAMAEREVKAKTSADCAKIRAEAEAYTKQKVTSGTIEVERSKAVGKKALGEAEGVASASFAAKREFEAEKERLKILEEMVTNQNVQIATTQENTVNLNQENALVSQVTQQGLEALRARLAEATATSLQKLSIPEAKPSQQEMM</sequence>
<dbReference type="InterPro" id="IPR043202">
    <property type="entry name" value="Band-7_stomatin-like"/>
</dbReference>
<dbReference type="GO" id="GO:0005886">
    <property type="term" value="C:plasma membrane"/>
    <property type="evidence" value="ECO:0007669"/>
    <property type="project" value="InterPro"/>
</dbReference>
<name>A0A7S1F208_NOCSC</name>
<accession>A0A7S1F208</accession>
<dbReference type="Pfam" id="PF01145">
    <property type="entry name" value="Band_7"/>
    <property type="match status" value="1"/>
</dbReference>
<reference evidence="3" key="1">
    <citation type="submission" date="2021-01" db="EMBL/GenBank/DDBJ databases">
        <authorList>
            <person name="Corre E."/>
            <person name="Pelletier E."/>
            <person name="Niang G."/>
            <person name="Scheremetjew M."/>
            <person name="Finn R."/>
            <person name="Kale V."/>
            <person name="Holt S."/>
            <person name="Cochrane G."/>
            <person name="Meng A."/>
            <person name="Brown T."/>
            <person name="Cohen L."/>
        </authorList>
    </citation>
    <scope>NUCLEOTIDE SEQUENCE</scope>
</reference>
<dbReference type="AlphaFoldDB" id="A0A7S1F208"/>
<evidence type="ECO:0000313" key="3">
    <source>
        <dbReference type="EMBL" id="CAD8839087.1"/>
    </source>
</evidence>
<dbReference type="SMART" id="SM00244">
    <property type="entry name" value="PHB"/>
    <property type="match status" value="1"/>
</dbReference>
<protein>
    <recommendedName>
        <fullName evidence="2">Band 7 domain-containing protein</fullName>
    </recommendedName>
</protein>